<reference evidence="2" key="1">
    <citation type="submission" date="2023-06" db="EMBL/GenBank/DDBJ databases">
        <title>Reference genome for the Northern bat (Eptesicus nilssonii), a most northern bat species.</title>
        <authorList>
            <person name="Laine V.N."/>
            <person name="Pulliainen A.T."/>
            <person name="Lilley T.M."/>
        </authorList>
    </citation>
    <scope>NUCLEOTIDE SEQUENCE</scope>
    <source>
        <strain evidence="2">BLF_Eptnil</strain>
        <tissue evidence="2">Kidney</tissue>
    </source>
</reference>
<evidence type="ECO:0000256" key="1">
    <source>
        <dbReference type="SAM" id="MobiDB-lite"/>
    </source>
</evidence>
<keyword evidence="3" id="KW-1185">Reference proteome</keyword>
<evidence type="ECO:0000313" key="3">
    <source>
        <dbReference type="Proteomes" id="UP001177744"/>
    </source>
</evidence>
<evidence type="ECO:0000313" key="2">
    <source>
        <dbReference type="EMBL" id="KAK1345999.1"/>
    </source>
</evidence>
<organism evidence="2 3">
    <name type="scientific">Cnephaeus nilssonii</name>
    <name type="common">Northern bat</name>
    <name type="synonym">Eptesicus nilssonii</name>
    <dbReference type="NCBI Taxonomy" id="3371016"/>
    <lineage>
        <taxon>Eukaryota</taxon>
        <taxon>Metazoa</taxon>
        <taxon>Chordata</taxon>
        <taxon>Craniata</taxon>
        <taxon>Vertebrata</taxon>
        <taxon>Euteleostomi</taxon>
        <taxon>Mammalia</taxon>
        <taxon>Eutheria</taxon>
        <taxon>Laurasiatheria</taxon>
        <taxon>Chiroptera</taxon>
        <taxon>Yangochiroptera</taxon>
        <taxon>Vespertilionidae</taxon>
        <taxon>Cnephaeus</taxon>
    </lineage>
</organism>
<accession>A0AA40IAC4</accession>
<protein>
    <submittedName>
        <fullName evidence="2">Uncharacterized protein</fullName>
    </submittedName>
</protein>
<dbReference type="Proteomes" id="UP001177744">
    <property type="component" value="Unassembled WGS sequence"/>
</dbReference>
<name>A0AA40IAC4_CNENI</name>
<dbReference type="AlphaFoldDB" id="A0AA40IAC4"/>
<feature type="region of interest" description="Disordered" evidence="1">
    <location>
        <begin position="71"/>
        <end position="99"/>
    </location>
</feature>
<gene>
    <name evidence="2" type="ORF">QTO34_008467</name>
</gene>
<comment type="caution">
    <text evidence="2">The sequence shown here is derived from an EMBL/GenBank/DDBJ whole genome shotgun (WGS) entry which is preliminary data.</text>
</comment>
<dbReference type="EMBL" id="JAULJE010000002">
    <property type="protein sequence ID" value="KAK1345999.1"/>
    <property type="molecule type" value="Genomic_DNA"/>
</dbReference>
<sequence>MCAGPGRFPIAAETNSRAEGTGLRHLVGATLRKDQWDTYSQEAILSHFYRFSDRLHHKYLHIQQDDCVEHSVPGGHPLPGRKGPLSLLRPSESDTYGSRSEEPKEFYVLSQAILAQIQSLERHKQQLLSRVNPQHKAVPPVPFASQFDLPGISSTSGQRRIKWEQRLRTKAMREKEDIQRDVCALPRSRAELVSVLFRGLSEDWLSFQLLAAGGQNLSEVKIWLSLSVNWCSYPS</sequence>
<proteinExistence type="predicted"/>